<dbReference type="RefSeq" id="WP_182206934.1">
    <property type="nucleotide sequence ID" value="NZ_JACGLT010000023.1"/>
</dbReference>
<dbReference type="AlphaFoldDB" id="A0A7W2M8K7"/>
<dbReference type="Proteomes" id="UP000541857">
    <property type="component" value="Unassembled WGS sequence"/>
</dbReference>
<dbReference type="Pfam" id="PF26305">
    <property type="entry name" value="CD_NTase_C"/>
    <property type="match status" value="1"/>
</dbReference>
<dbReference type="InterPro" id="IPR058909">
    <property type="entry name" value="CD_NTase_C"/>
</dbReference>
<name>A0A7W2M8K7_9FLAO</name>
<reference evidence="6 7" key="1">
    <citation type="submission" date="2020-07" db="EMBL/GenBank/DDBJ databases">
        <title>Bacterium isolated from marine sediment.</title>
        <authorList>
            <person name="Shang D."/>
        </authorList>
    </citation>
    <scope>NUCLEOTIDE SEQUENCE [LARGE SCALE GENOMIC DNA]</scope>
    <source>
        <strain evidence="6 7">F6074</strain>
    </source>
</reference>
<evidence type="ECO:0000256" key="1">
    <source>
        <dbReference type="ARBA" id="ARBA00022679"/>
    </source>
</evidence>
<gene>
    <name evidence="6" type="ORF">H3Z82_18250</name>
</gene>
<evidence type="ECO:0000256" key="4">
    <source>
        <dbReference type="ARBA" id="ARBA00023118"/>
    </source>
</evidence>
<dbReference type="EMBL" id="JACGLT010000023">
    <property type="protein sequence ID" value="MBA6154668.1"/>
    <property type="molecule type" value="Genomic_DNA"/>
</dbReference>
<protein>
    <recommendedName>
        <fullName evidence="5">cGAS/DncV-like nucleotidyltransferase C-terminal helical domain-containing protein</fullName>
    </recommendedName>
</protein>
<evidence type="ECO:0000256" key="3">
    <source>
        <dbReference type="ARBA" id="ARBA00022741"/>
    </source>
</evidence>
<keyword evidence="2" id="KW-0548">Nucleotidyltransferase</keyword>
<evidence type="ECO:0000313" key="6">
    <source>
        <dbReference type="EMBL" id="MBA6154668.1"/>
    </source>
</evidence>
<keyword evidence="4" id="KW-0051">Antiviral defense</keyword>
<organism evidence="6 7">
    <name type="scientific">Gelidibacter maritimus</name>
    <dbReference type="NCBI Taxonomy" id="2761487"/>
    <lineage>
        <taxon>Bacteria</taxon>
        <taxon>Pseudomonadati</taxon>
        <taxon>Bacteroidota</taxon>
        <taxon>Flavobacteriia</taxon>
        <taxon>Flavobacteriales</taxon>
        <taxon>Flavobacteriaceae</taxon>
        <taxon>Gelidibacter</taxon>
    </lineage>
</organism>
<feature type="domain" description="cGAS/DncV-like nucleotidyltransferase C-terminal helical" evidence="5">
    <location>
        <begin position="236"/>
        <end position="329"/>
    </location>
</feature>
<evidence type="ECO:0000313" key="7">
    <source>
        <dbReference type="Proteomes" id="UP000541857"/>
    </source>
</evidence>
<accession>A0A7W2M8K7</accession>
<keyword evidence="3" id="KW-0547">Nucleotide-binding</keyword>
<proteinExistence type="predicted"/>
<sequence>MERDYDELVKRVKARYNPAEIDESTLLNESLRMELKALSGSKVLEYVKRSMQGVEPAYTQNTMVAGDKVKAQLKKNNPNLDYEYQGSVMCNTHIKGYSDIDLVQLCNRFYFHDSKSIFTEEYKRISLTDSQRRSLLEVIEGSTYNGDANHDLREIRLEAEKVLSAVYNNVDSSKDKSIEVNLTSPKRKVDVVTASWYKSVNSVKSGNEAEKGIKIYDKRLNDTLPVDYPFLKIKMLNEKDKTVNGRLKKMIRFLKTIKADSDININISSFDISSVCYNINSLSYYDKPYYELVYVLKVELEKIVADDFYRNSIKSIDGTECVFRDKPEKYGQLVLLLNELNSIKKDLVDNNKITRFL</sequence>
<evidence type="ECO:0000256" key="2">
    <source>
        <dbReference type="ARBA" id="ARBA00022695"/>
    </source>
</evidence>
<keyword evidence="7" id="KW-1185">Reference proteome</keyword>
<evidence type="ECO:0000259" key="5">
    <source>
        <dbReference type="Pfam" id="PF26305"/>
    </source>
</evidence>
<keyword evidence="1" id="KW-0808">Transferase</keyword>
<comment type="caution">
    <text evidence="6">The sequence shown here is derived from an EMBL/GenBank/DDBJ whole genome shotgun (WGS) entry which is preliminary data.</text>
</comment>